<comment type="caution">
    <text evidence="7">The sequence shown here is derived from an EMBL/GenBank/DDBJ whole genome shotgun (WGS) entry which is preliminary data.</text>
</comment>
<dbReference type="GO" id="GO:0003677">
    <property type="term" value="F:DNA binding"/>
    <property type="evidence" value="ECO:0007669"/>
    <property type="project" value="UniProtKB-UniRule"/>
</dbReference>
<accession>A0AAV6PA47</accession>
<dbReference type="SMART" id="SM00692">
    <property type="entry name" value="DM3"/>
    <property type="match status" value="1"/>
</dbReference>
<organism evidence="7 8">
    <name type="scientific">Solea senegalensis</name>
    <name type="common">Senegalese sole</name>
    <dbReference type="NCBI Taxonomy" id="28829"/>
    <lineage>
        <taxon>Eukaryota</taxon>
        <taxon>Metazoa</taxon>
        <taxon>Chordata</taxon>
        <taxon>Craniata</taxon>
        <taxon>Vertebrata</taxon>
        <taxon>Euteleostomi</taxon>
        <taxon>Actinopterygii</taxon>
        <taxon>Neopterygii</taxon>
        <taxon>Teleostei</taxon>
        <taxon>Neoteleostei</taxon>
        <taxon>Acanthomorphata</taxon>
        <taxon>Carangaria</taxon>
        <taxon>Pleuronectiformes</taxon>
        <taxon>Pleuronectoidei</taxon>
        <taxon>Soleidae</taxon>
        <taxon>Solea</taxon>
    </lineage>
</organism>
<dbReference type="Pfam" id="PF21789">
    <property type="entry name" value="TNP-like_RNaseH_C"/>
    <property type="match status" value="1"/>
</dbReference>
<dbReference type="InterPro" id="IPR021896">
    <property type="entry name" value="THAP9-like_HTH"/>
</dbReference>
<dbReference type="Pfam" id="PF12017">
    <property type="entry name" value="Tnp_P_element"/>
    <property type="match status" value="1"/>
</dbReference>
<keyword evidence="4 5" id="KW-0238">DNA-binding</keyword>
<dbReference type="InterPro" id="IPR048367">
    <property type="entry name" value="TNP-like_RNaseH_C"/>
</dbReference>
<protein>
    <submittedName>
        <fullName evidence="7">DNA transposase THAP9</fullName>
    </submittedName>
</protein>
<dbReference type="PANTHER" id="PTHR47577:SF2">
    <property type="entry name" value="THAP DOMAIN CONTAINING 9"/>
    <property type="match status" value="1"/>
</dbReference>
<dbReference type="PANTHER" id="PTHR47577">
    <property type="entry name" value="THAP DOMAIN-CONTAINING PROTEIN 6"/>
    <property type="match status" value="1"/>
</dbReference>
<dbReference type="Pfam" id="PF21788">
    <property type="entry name" value="TNP-like_GBD"/>
    <property type="match status" value="1"/>
</dbReference>
<dbReference type="InterPro" id="IPR048366">
    <property type="entry name" value="TNP-like_GBD"/>
</dbReference>
<dbReference type="EMBL" id="JAGKHQ010001901">
    <property type="protein sequence ID" value="KAG7453457.1"/>
    <property type="molecule type" value="Genomic_DNA"/>
</dbReference>
<evidence type="ECO:0000256" key="3">
    <source>
        <dbReference type="ARBA" id="ARBA00022833"/>
    </source>
</evidence>
<feature type="domain" description="THAP-type" evidence="6">
    <location>
        <begin position="1"/>
        <end position="78"/>
    </location>
</feature>
<evidence type="ECO:0000256" key="5">
    <source>
        <dbReference type="PROSITE-ProRule" id="PRU00309"/>
    </source>
</evidence>
<evidence type="ECO:0000256" key="1">
    <source>
        <dbReference type="ARBA" id="ARBA00022723"/>
    </source>
</evidence>
<evidence type="ECO:0000313" key="8">
    <source>
        <dbReference type="Proteomes" id="UP000693946"/>
    </source>
</evidence>
<reference evidence="7 8" key="1">
    <citation type="journal article" date="2021" name="Sci. Rep.">
        <title>Chromosome anchoring in Senegalese sole (Solea senegalensis) reveals sex-associated markers and genome rearrangements in flatfish.</title>
        <authorList>
            <person name="Guerrero-Cozar I."/>
            <person name="Gomez-Garrido J."/>
            <person name="Berbel C."/>
            <person name="Martinez-Blanch J.F."/>
            <person name="Alioto T."/>
            <person name="Claros M.G."/>
            <person name="Gagnaire P.A."/>
            <person name="Manchado M."/>
        </authorList>
    </citation>
    <scope>NUCLEOTIDE SEQUENCE [LARGE SCALE GENOMIC DNA]</scope>
    <source>
        <strain evidence="7">Sse05_10M</strain>
    </source>
</reference>
<dbReference type="GO" id="GO:0008270">
    <property type="term" value="F:zinc ion binding"/>
    <property type="evidence" value="ECO:0007669"/>
    <property type="project" value="UniProtKB-KW"/>
</dbReference>
<keyword evidence="8" id="KW-1185">Reference proteome</keyword>
<proteinExistence type="predicted"/>
<dbReference type="InterPro" id="IPR048365">
    <property type="entry name" value="TNP-like_RNaseH_N"/>
</dbReference>
<dbReference type="PROSITE" id="PS50950">
    <property type="entry name" value="ZF_THAP"/>
    <property type="match status" value="1"/>
</dbReference>
<dbReference type="Pfam" id="PF05485">
    <property type="entry name" value="THAP"/>
    <property type="match status" value="1"/>
</dbReference>
<evidence type="ECO:0000259" key="6">
    <source>
        <dbReference type="PROSITE" id="PS50950"/>
    </source>
</evidence>
<keyword evidence="2 5" id="KW-0863">Zinc-finger</keyword>
<dbReference type="AlphaFoldDB" id="A0AAV6PA47"/>
<gene>
    <name evidence="7" type="ORF">JOB18_003504</name>
</gene>
<dbReference type="SMART" id="SM00980">
    <property type="entry name" value="THAP"/>
    <property type="match status" value="1"/>
</dbReference>
<keyword evidence="1" id="KW-0479">Metal-binding</keyword>
<evidence type="ECO:0000256" key="4">
    <source>
        <dbReference type="ARBA" id="ARBA00023125"/>
    </source>
</evidence>
<evidence type="ECO:0000256" key="2">
    <source>
        <dbReference type="ARBA" id="ARBA00022771"/>
    </source>
</evidence>
<dbReference type="InterPro" id="IPR006612">
    <property type="entry name" value="THAP_Znf"/>
</dbReference>
<dbReference type="Pfam" id="PF21787">
    <property type="entry name" value="TNP-like_RNaseH_N"/>
    <property type="match status" value="1"/>
</dbReference>
<evidence type="ECO:0000313" key="7">
    <source>
        <dbReference type="EMBL" id="KAG7453457.1"/>
    </source>
</evidence>
<keyword evidence="3" id="KW-0862">Zinc</keyword>
<name>A0AAV6PA47_SOLSE</name>
<dbReference type="Proteomes" id="UP000693946">
    <property type="component" value="Unassembled WGS sequence"/>
</dbReference>
<sequence length="910" mass="102051">MPSCAALNCTSRSDSQRPLFCFPLSDRKRLRQWVGNLRRRNWTPNKNSRLCALHFEEGCFTVNYGRKRLTSTAVPTIFNLSMLYKSRSTQEKSRNAQVSFRAPHVVDHMYAKQAAQDGPALLDSDRVVVKQELIDSRDDVGSAVLYHNDKDTKTQSIKITNTATTDTQAVPVSKVSVATSSTLDHTDAARESNITLKRPFELVSLGETLGDRGKRIRLENKLKIRVDSLSQVIGVLKQKNLISSGCAEKLENSFSAVPKTILTRLGRGNMSKVPEELRSFAITLNFYSAKAYAFVRDNFDLFLPLPYTIRKYYSSVSADPGFTRASFSALQTHAEDRKKEGRQTICALMVGEMSICKHVEYSEGNLHGYVDPGCGAIDDSLPPARDAFVVMAVAIDESWKIPLAYFFVDSLTGEERANIITECLLRLQYAGVRTASLTCDGPACHFTMLKTLGVNLEVNSMTPSFPNPADYSQVVHVLLDVCHMTKLLRNTLAEGGLLQTARGDIRWQYIVELSKLQEVEGQRLGDKLKMAHERWEKEKMKVRLATQVFSSSVADALEYCNKHLHLPQFRGCEETVDFLRTIDAALDVLNSRNLLGKRNKKPTKRSNIKSRGNILLKAEEALLALEDERGMPVHSGKRRTCVIGFVASLRSVRSIFHDLVEKPNAPCMFLLTNKLCQDHLELFFFSIRRQVGSDNNPTAKQFTAAYKRLLAKLQVKIGTGNRLIWDDAEIMGATPATVTTMRRFDLKPVEQPRSDHDEPVCPNIDAVSEYKQAAISYMAGFVVKKIKEKHNCIPCAGALTSDSTVHPCFLSKGRGGLQKPSSGVIAVCTEAERSFQRILRTTSGKHRHRSNLASTVSHQVLRYSSGKTLFPQLHRHMFETTVEDNHVHYLVKMASSIYCTMRMNHLAKKD</sequence>